<dbReference type="Gene3D" id="3.40.50.10260">
    <property type="entry name" value="YjeF N-terminal domain"/>
    <property type="match status" value="1"/>
</dbReference>
<evidence type="ECO:0000256" key="1">
    <source>
        <dbReference type="ARBA" id="ARBA00000013"/>
    </source>
</evidence>
<dbReference type="EMBL" id="LTBB01000010">
    <property type="protein sequence ID" value="KYH28466.1"/>
    <property type="molecule type" value="Genomic_DNA"/>
</dbReference>
<dbReference type="PROSITE" id="PS51385">
    <property type="entry name" value="YJEF_N"/>
    <property type="match status" value="1"/>
</dbReference>
<dbReference type="NCBIfam" id="TIGR00196">
    <property type="entry name" value="yjeF_cterm"/>
    <property type="match status" value="1"/>
</dbReference>
<comment type="similarity">
    <text evidence="17">Belongs to the NnrD/CARKD family.</text>
</comment>
<evidence type="ECO:0000259" key="21">
    <source>
        <dbReference type="PROSITE" id="PS51385"/>
    </source>
</evidence>
<organism evidence="22 23">
    <name type="scientific">Clostridium colicanis DSM 13634</name>
    <dbReference type="NCBI Taxonomy" id="1121305"/>
    <lineage>
        <taxon>Bacteria</taxon>
        <taxon>Bacillati</taxon>
        <taxon>Bacillota</taxon>
        <taxon>Clostridia</taxon>
        <taxon>Eubacteriales</taxon>
        <taxon>Clostridiaceae</taxon>
        <taxon>Clostridium</taxon>
    </lineage>
</organism>
<feature type="binding site" evidence="18">
    <location>
        <begin position="53"/>
        <end position="57"/>
    </location>
    <ligand>
        <name>(6S)-NADPHX</name>
        <dbReference type="ChEBI" id="CHEBI:64076"/>
    </ligand>
</feature>
<feature type="binding site" evidence="17">
    <location>
        <position position="321"/>
    </location>
    <ligand>
        <name>(6S)-NADPHX</name>
        <dbReference type="ChEBI" id="CHEBI:64076"/>
    </ligand>
</feature>
<evidence type="ECO:0000256" key="14">
    <source>
        <dbReference type="ARBA" id="ARBA00025153"/>
    </source>
</evidence>
<evidence type="ECO:0000256" key="7">
    <source>
        <dbReference type="ARBA" id="ARBA00022840"/>
    </source>
</evidence>
<protein>
    <recommendedName>
        <fullName evidence="19">Bifunctional NAD(P)H-hydrate repair enzyme</fullName>
    </recommendedName>
    <alternativeName>
        <fullName evidence="19">Nicotinamide nucleotide repair protein</fullName>
    </alternativeName>
    <domain>
        <recommendedName>
            <fullName evidence="19">ADP-dependent (S)-NAD(P)H-hydrate dehydratase</fullName>
            <ecNumber evidence="19">4.2.1.136</ecNumber>
        </recommendedName>
        <alternativeName>
            <fullName evidence="19">ADP-dependent NAD(P)HX dehydratase</fullName>
        </alternativeName>
    </domain>
    <domain>
        <recommendedName>
            <fullName evidence="19">NAD(P)H-hydrate epimerase</fullName>
            <ecNumber evidence="19">5.1.99.6</ecNumber>
        </recommendedName>
    </domain>
</protein>
<comment type="cofactor">
    <cofactor evidence="17">
        <name>Mg(2+)</name>
        <dbReference type="ChEBI" id="CHEBI:18420"/>
    </cofactor>
</comment>
<dbReference type="Proteomes" id="UP000075374">
    <property type="component" value="Unassembled WGS sequence"/>
</dbReference>
<keyword evidence="5 18" id="KW-0479">Metal-binding</keyword>
<evidence type="ECO:0000256" key="18">
    <source>
        <dbReference type="HAMAP-Rule" id="MF_01966"/>
    </source>
</evidence>
<evidence type="ECO:0000259" key="20">
    <source>
        <dbReference type="PROSITE" id="PS51383"/>
    </source>
</evidence>
<feature type="binding site" evidence="17">
    <location>
        <begin position="409"/>
        <end position="413"/>
    </location>
    <ligand>
        <name>AMP</name>
        <dbReference type="ChEBI" id="CHEBI:456215"/>
    </ligand>
</feature>
<evidence type="ECO:0000256" key="16">
    <source>
        <dbReference type="ARBA" id="ARBA00049209"/>
    </source>
</evidence>
<feature type="binding site" evidence="17">
    <location>
        <position position="260"/>
    </location>
    <ligand>
        <name>(6S)-NADPHX</name>
        <dbReference type="ChEBI" id="CHEBI:64076"/>
    </ligand>
</feature>
<evidence type="ECO:0000256" key="6">
    <source>
        <dbReference type="ARBA" id="ARBA00022741"/>
    </source>
</evidence>
<evidence type="ECO:0000256" key="19">
    <source>
        <dbReference type="PIRNR" id="PIRNR017184"/>
    </source>
</evidence>
<evidence type="ECO:0000256" key="3">
    <source>
        <dbReference type="ARBA" id="ARBA00006001"/>
    </source>
</evidence>
<dbReference type="PROSITE" id="PS51383">
    <property type="entry name" value="YJEF_C_3"/>
    <property type="match status" value="1"/>
</dbReference>
<dbReference type="NCBIfam" id="TIGR00197">
    <property type="entry name" value="yjeF_nterm"/>
    <property type="match status" value="1"/>
</dbReference>
<accession>A0A151ALG6</accession>
<evidence type="ECO:0000256" key="5">
    <source>
        <dbReference type="ARBA" id="ARBA00022723"/>
    </source>
</evidence>
<evidence type="ECO:0000256" key="13">
    <source>
        <dbReference type="ARBA" id="ARBA00023268"/>
    </source>
</evidence>
<dbReference type="PANTHER" id="PTHR12592:SF0">
    <property type="entry name" value="ATP-DEPENDENT (S)-NAD(P)H-HYDRATE DEHYDRATASE"/>
    <property type="match status" value="1"/>
</dbReference>
<dbReference type="GO" id="GO:0052855">
    <property type="term" value="F:ADP-dependent NAD(P)H-hydrate dehydratase activity"/>
    <property type="evidence" value="ECO:0007669"/>
    <property type="project" value="UniProtKB-UniRule"/>
</dbReference>
<dbReference type="InterPro" id="IPR030677">
    <property type="entry name" value="Nnr"/>
</dbReference>
<dbReference type="Pfam" id="PF01256">
    <property type="entry name" value="Carb_kinase"/>
    <property type="match status" value="1"/>
</dbReference>
<evidence type="ECO:0000256" key="12">
    <source>
        <dbReference type="ARBA" id="ARBA00023239"/>
    </source>
</evidence>
<keyword evidence="11 18" id="KW-0413">Isomerase</keyword>
<dbReference type="PATRIC" id="fig|1121305.3.peg.1961"/>
<feature type="binding site" evidence="18">
    <location>
        <position position="54"/>
    </location>
    <ligand>
        <name>K(+)</name>
        <dbReference type="ChEBI" id="CHEBI:29103"/>
    </ligand>
</feature>
<evidence type="ECO:0000256" key="8">
    <source>
        <dbReference type="ARBA" id="ARBA00022857"/>
    </source>
</evidence>
<keyword evidence="23" id="KW-1185">Reference proteome</keyword>
<dbReference type="PIRSF" id="PIRSF017184">
    <property type="entry name" value="Nnr"/>
    <property type="match status" value="1"/>
</dbReference>
<comment type="catalytic activity">
    <reaction evidence="2 18 19">
        <text>(6R)-NADPHX = (6S)-NADPHX</text>
        <dbReference type="Rhea" id="RHEA:32227"/>
        <dbReference type="ChEBI" id="CHEBI:64076"/>
        <dbReference type="ChEBI" id="CHEBI:64077"/>
        <dbReference type="EC" id="5.1.99.6"/>
    </reaction>
</comment>
<keyword evidence="7 17" id="KW-0067">ATP-binding</keyword>
<evidence type="ECO:0000256" key="10">
    <source>
        <dbReference type="ARBA" id="ARBA00023027"/>
    </source>
</evidence>
<feature type="domain" description="YjeF C-terminal" evidence="20">
    <location>
        <begin position="225"/>
        <end position="495"/>
    </location>
</feature>
<dbReference type="HAMAP" id="MF_01965">
    <property type="entry name" value="NADHX_dehydratase"/>
    <property type="match status" value="1"/>
</dbReference>
<proteinExistence type="inferred from homology"/>
<dbReference type="SUPFAM" id="SSF64153">
    <property type="entry name" value="YjeF N-terminal domain-like"/>
    <property type="match status" value="1"/>
</dbReference>
<evidence type="ECO:0000256" key="2">
    <source>
        <dbReference type="ARBA" id="ARBA00000909"/>
    </source>
</evidence>
<keyword evidence="10 17" id="KW-0520">NAD</keyword>
<comment type="subunit">
    <text evidence="17">Homotetramer.</text>
</comment>
<feature type="binding site" evidence="18">
    <location>
        <position position="161"/>
    </location>
    <ligand>
        <name>K(+)</name>
        <dbReference type="ChEBI" id="CHEBI:29103"/>
    </ligand>
</feature>
<comment type="similarity">
    <text evidence="18">Belongs to the NnrE/AIBP family.</text>
</comment>
<dbReference type="EC" id="4.2.1.136" evidence="19"/>
<evidence type="ECO:0000256" key="4">
    <source>
        <dbReference type="ARBA" id="ARBA00009524"/>
    </source>
</evidence>
<feature type="binding site" evidence="18">
    <location>
        <position position="158"/>
    </location>
    <ligand>
        <name>(6S)-NADPHX</name>
        <dbReference type="ChEBI" id="CHEBI:64076"/>
    </ligand>
</feature>
<name>A0A151ALG6_9CLOT</name>
<dbReference type="HAMAP" id="MF_01966">
    <property type="entry name" value="NADHX_epimerase"/>
    <property type="match status" value="1"/>
</dbReference>
<comment type="catalytic activity">
    <reaction evidence="1 18 19">
        <text>(6R)-NADHX = (6S)-NADHX</text>
        <dbReference type="Rhea" id="RHEA:32215"/>
        <dbReference type="ChEBI" id="CHEBI:64074"/>
        <dbReference type="ChEBI" id="CHEBI:64075"/>
        <dbReference type="EC" id="5.1.99.6"/>
    </reaction>
</comment>
<dbReference type="InterPro" id="IPR029056">
    <property type="entry name" value="Ribokinase-like"/>
</dbReference>
<dbReference type="STRING" id="1121305.CLCOL_19580"/>
<comment type="function">
    <text evidence="18">Catalyzes the epimerization of the S- and R-forms of NAD(P)HX, a damaged form of NAD(P)H that is a result of enzymatic or heat-dependent hydration. This is a prerequisite for the S-specific NAD(P)H-hydrate dehydratase to allow the repair of both epimers of NAD(P)HX.</text>
</comment>
<comment type="similarity">
    <text evidence="3 19">In the N-terminal section; belongs to the NnrE/AIBP family.</text>
</comment>
<keyword evidence="6 17" id="KW-0547">Nucleotide-binding</keyword>
<evidence type="ECO:0000313" key="23">
    <source>
        <dbReference type="Proteomes" id="UP000075374"/>
    </source>
</evidence>
<dbReference type="Pfam" id="PF03853">
    <property type="entry name" value="YjeF_N"/>
    <property type="match status" value="1"/>
</dbReference>
<comment type="caution">
    <text evidence="22">The sequence shown here is derived from an EMBL/GenBank/DDBJ whole genome shotgun (WGS) entry which is preliminary data.</text>
</comment>
<evidence type="ECO:0000313" key="22">
    <source>
        <dbReference type="EMBL" id="KYH28466.1"/>
    </source>
</evidence>
<evidence type="ECO:0000256" key="9">
    <source>
        <dbReference type="ARBA" id="ARBA00022958"/>
    </source>
</evidence>
<feature type="binding site" evidence="17">
    <location>
        <position position="437"/>
    </location>
    <ligand>
        <name>AMP</name>
        <dbReference type="ChEBI" id="CHEBI:456215"/>
    </ligand>
</feature>
<dbReference type="GO" id="GO:0046872">
    <property type="term" value="F:metal ion binding"/>
    <property type="evidence" value="ECO:0007669"/>
    <property type="project" value="UniProtKB-UniRule"/>
</dbReference>
<comment type="cofactor">
    <cofactor evidence="18 19">
        <name>K(+)</name>
        <dbReference type="ChEBI" id="CHEBI:29103"/>
    </cofactor>
    <text evidence="18 19">Binds 1 potassium ion per subunit.</text>
</comment>
<comment type="catalytic activity">
    <reaction evidence="16 17 19">
        <text>(6S)-NADPHX + ADP = AMP + phosphate + NADPH + H(+)</text>
        <dbReference type="Rhea" id="RHEA:32235"/>
        <dbReference type="ChEBI" id="CHEBI:15378"/>
        <dbReference type="ChEBI" id="CHEBI:43474"/>
        <dbReference type="ChEBI" id="CHEBI:57783"/>
        <dbReference type="ChEBI" id="CHEBI:64076"/>
        <dbReference type="ChEBI" id="CHEBI:456215"/>
        <dbReference type="ChEBI" id="CHEBI:456216"/>
        <dbReference type="EC" id="4.2.1.136"/>
    </reaction>
</comment>
<dbReference type="GO" id="GO:0110051">
    <property type="term" value="P:metabolite repair"/>
    <property type="evidence" value="ECO:0007669"/>
    <property type="project" value="TreeGrafter"/>
</dbReference>
<dbReference type="Gene3D" id="3.40.1190.20">
    <property type="match status" value="1"/>
</dbReference>
<dbReference type="EC" id="5.1.99.6" evidence="19"/>
<dbReference type="InterPro" id="IPR004443">
    <property type="entry name" value="YjeF_N_dom"/>
</dbReference>
<dbReference type="CDD" id="cd01171">
    <property type="entry name" value="YXKO-related"/>
    <property type="match status" value="1"/>
</dbReference>
<dbReference type="GO" id="GO:0052856">
    <property type="term" value="F:NAD(P)HX epimerase activity"/>
    <property type="evidence" value="ECO:0007669"/>
    <property type="project" value="UniProtKB-UniRule"/>
</dbReference>
<dbReference type="RefSeq" id="WP_061858781.1">
    <property type="nucleotide sequence ID" value="NZ_LTBB01000010.1"/>
</dbReference>
<dbReference type="SUPFAM" id="SSF53613">
    <property type="entry name" value="Ribokinase-like"/>
    <property type="match status" value="1"/>
</dbReference>
<evidence type="ECO:0000256" key="11">
    <source>
        <dbReference type="ARBA" id="ARBA00023235"/>
    </source>
</evidence>
<dbReference type="GO" id="GO:0046496">
    <property type="term" value="P:nicotinamide nucleotide metabolic process"/>
    <property type="evidence" value="ECO:0007669"/>
    <property type="project" value="UniProtKB-UniRule"/>
</dbReference>
<dbReference type="PANTHER" id="PTHR12592">
    <property type="entry name" value="ATP-DEPENDENT (S)-NAD(P)H-HYDRATE DEHYDRATASE FAMILY MEMBER"/>
    <property type="match status" value="1"/>
</dbReference>
<keyword evidence="13" id="KW-0511">Multifunctional enzyme</keyword>
<evidence type="ECO:0000256" key="17">
    <source>
        <dbReference type="HAMAP-Rule" id="MF_01965"/>
    </source>
</evidence>
<keyword evidence="12 17" id="KW-0456">Lyase</keyword>
<feature type="binding site" evidence="18">
    <location>
        <begin position="129"/>
        <end position="135"/>
    </location>
    <ligand>
        <name>(6S)-NADPHX</name>
        <dbReference type="ChEBI" id="CHEBI:64076"/>
    </ligand>
</feature>
<feature type="domain" description="YjeF N-terminal" evidence="21">
    <location>
        <begin position="9"/>
        <end position="215"/>
    </location>
</feature>
<keyword evidence="9 18" id="KW-0630">Potassium</keyword>
<feature type="binding site" evidence="17">
    <location>
        <position position="438"/>
    </location>
    <ligand>
        <name>(6S)-NADPHX</name>
        <dbReference type="ChEBI" id="CHEBI:64076"/>
    </ligand>
</feature>
<comment type="caution">
    <text evidence="18">Lacks conserved residue(s) required for the propagation of feature annotation.</text>
</comment>
<comment type="catalytic activity">
    <reaction evidence="15 17 19">
        <text>(6S)-NADHX + ADP = AMP + phosphate + NADH + H(+)</text>
        <dbReference type="Rhea" id="RHEA:32223"/>
        <dbReference type="ChEBI" id="CHEBI:15378"/>
        <dbReference type="ChEBI" id="CHEBI:43474"/>
        <dbReference type="ChEBI" id="CHEBI:57945"/>
        <dbReference type="ChEBI" id="CHEBI:64074"/>
        <dbReference type="ChEBI" id="CHEBI:456215"/>
        <dbReference type="ChEBI" id="CHEBI:456216"/>
        <dbReference type="EC" id="4.2.1.136"/>
    </reaction>
</comment>
<comment type="function">
    <text evidence="14 19">Bifunctional enzyme that catalyzes the epimerization of the S- and R-forms of NAD(P)HX and the dehydration of the S-form of NAD(P)HX at the expense of ADP, which is converted to AMP. This allows the repair of both epimers of NAD(P)HX, a damaged form of NAD(P)H that is a result of enzymatic or heat-dependent hydration.</text>
</comment>
<dbReference type="GO" id="GO:0005524">
    <property type="term" value="F:ATP binding"/>
    <property type="evidence" value="ECO:0007669"/>
    <property type="project" value="UniProtKB-UniRule"/>
</dbReference>
<keyword evidence="8 17" id="KW-0521">NADP</keyword>
<feature type="binding site" evidence="18">
    <location>
        <position position="125"/>
    </location>
    <ligand>
        <name>K(+)</name>
        <dbReference type="ChEBI" id="CHEBI:29103"/>
    </ligand>
</feature>
<evidence type="ECO:0000256" key="15">
    <source>
        <dbReference type="ARBA" id="ARBA00048238"/>
    </source>
</evidence>
<reference evidence="22 23" key="1">
    <citation type="submission" date="2016-02" db="EMBL/GenBank/DDBJ databases">
        <title>Genome sequence of Clostridium colicanis DSM 13634.</title>
        <authorList>
            <person name="Poehlein A."/>
            <person name="Daniel R."/>
        </authorList>
    </citation>
    <scope>NUCLEOTIDE SEQUENCE [LARGE SCALE GENOMIC DNA]</scope>
    <source>
        <strain evidence="22 23">DSM 13634</strain>
    </source>
</reference>
<dbReference type="InterPro" id="IPR000631">
    <property type="entry name" value="CARKD"/>
</dbReference>
<dbReference type="AlphaFoldDB" id="A0A151ALG6"/>
<sequence length="501" mass="54676">MKIVTAQKMREVDKFCIEEIGIPSLVLMENAALRVLKHIHVYNSFTIVCGSGNNGGDGLALSRHLSVLEKSVEIFIVGEKEGLSRDCKVNYEILVNSGVRVKFINNIEELDKLKEAVKESEIVIDALFGTGLSREIKGIHREIISCINELSSYTVAIDVPSGLNSDTGEVLGCCIKANKTISFQFYKRGFLKYGSDKYTGEIIIENIGIPSFVENKLCINDYILDKSAVRKHIPIREKHLHKGDFGRVAVVAGSTGFTGAAFISTQAAVKSGAGLVTLCCSENIQDILSIKLTEAMTVSFKNKDRLNEILGKSDAIAVGPGMGDNESTLKIVTDIIRYTSCPIVIDADGINALKNNLNILKKKNNKIVLTPHPGEMSRITGMSIENIEKNRIEIAKLFAREYDIILLLKGYNTVITDGKTVIINTTGNSSMASGGMGDALTGIIASFISQGFDPFKAAYIGAYVHGYCGDMLSKDRFCVNALSLIDKLPFGIKELQVEKKE</sequence>
<dbReference type="InterPro" id="IPR036652">
    <property type="entry name" value="YjeF_N_dom_sf"/>
</dbReference>
<comment type="function">
    <text evidence="17">Catalyzes the dehydration of the S-form of NAD(P)HX at the expense of ADP, which is converted to AMP. Together with NAD(P)HX epimerase, which catalyzes the epimerization of the S- and R-forms, the enzyme allows the repair of both epimers of NAD(P)HX, a damaged form of NAD(P)H that is a result of enzymatic or heat-dependent hydration.</text>
</comment>
<gene>
    <name evidence="22" type="primary">nnr</name>
    <name evidence="17" type="synonym">nnrD</name>
    <name evidence="18" type="synonym">nnrE</name>
    <name evidence="22" type="ORF">CLCOL_19580</name>
</gene>
<comment type="similarity">
    <text evidence="4 19">In the C-terminal section; belongs to the NnrD/CARKD family.</text>
</comment>
<feature type="binding site" evidence="17">
    <location>
        <position position="372"/>
    </location>
    <ligand>
        <name>(6S)-NADPHX</name>
        <dbReference type="ChEBI" id="CHEBI:64076"/>
    </ligand>
</feature>